<accession>A0AAN9RR79</accession>
<keyword evidence="3" id="KW-1185">Reference proteome</keyword>
<keyword evidence="1" id="KW-0812">Transmembrane</keyword>
<dbReference type="AlphaFoldDB" id="A0AAN9RR79"/>
<dbReference type="EMBL" id="JAYMYR010000001">
    <property type="protein sequence ID" value="KAK7381872.1"/>
    <property type="molecule type" value="Genomic_DNA"/>
</dbReference>
<evidence type="ECO:0000313" key="3">
    <source>
        <dbReference type="Proteomes" id="UP001374584"/>
    </source>
</evidence>
<reference evidence="2 3" key="1">
    <citation type="submission" date="2024-01" db="EMBL/GenBank/DDBJ databases">
        <title>The genomes of 5 underutilized Papilionoideae crops provide insights into root nodulation and disease resistanc.</title>
        <authorList>
            <person name="Jiang F."/>
        </authorList>
    </citation>
    <scope>NUCLEOTIDE SEQUENCE [LARGE SCALE GENOMIC DNA]</scope>
    <source>
        <strain evidence="2">JINMINGXINNONG_FW02</strain>
        <tissue evidence="2">Leaves</tissue>
    </source>
</reference>
<keyword evidence="1" id="KW-1133">Transmembrane helix</keyword>
<proteinExistence type="predicted"/>
<sequence>MQLKRKWDNAVPMLCRISKFDPGVSVNHQITPATVFGSTTNEFLFVEKLRCLLTKESNGCISDVNIGVLEEDMSGFDATKEHRKPQSKYLSEPSLLCFFNYSGNLHYSLILTPLLCNAIFPLSIFPSILSLASPSSL</sequence>
<name>A0AAN9RR79_PHACN</name>
<dbReference type="Proteomes" id="UP001374584">
    <property type="component" value="Unassembled WGS sequence"/>
</dbReference>
<gene>
    <name evidence="2" type="ORF">VNO80_00421</name>
</gene>
<feature type="transmembrane region" description="Helical" evidence="1">
    <location>
        <begin position="109"/>
        <end position="132"/>
    </location>
</feature>
<organism evidence="2 3">
    <name type="scientific">Phaseolus coccineus</name>
    <name type="common">Scarlet runner bean</name>
    <name type="synonym">Phaseolus multiflorus</name>
    <dbReference type="NCBI Taxonomy" id="3886"/>
    <lineage>
        <taxon>Eukaryota</taxon>
        <taxon>Viridiplantae</taxon>
        <taxon>Streptophyta</taxon>
        <taxon>Embryophyta</taxon>
        <taxon>Tracheophyta</taxon>
        <taxon>Spermatophyta</taxon>
        <taxon>Magnoliopsida</taxon>
        <taxon>eudicotyledons</taxon>
        <taxon>Gunneridae</taxon>
        <taxon>Pentapetalae</taxon>
        <taxon>rosids</taxon>
        <taxon>fabids</taxon>
        <taxon>Fabales</taxon>
        <taxon>Fabaceae</taxon>
        <taxon>Papilionoideae</taxon>
        <taxon>50 kb inversion clade</taxon>
        <taxon>NPAAA clade</taxon>
        <taxon>indigoferoid/millettioid clade</taxon>
        <taxon>Phaseoleae</taxon>
        <taxon>Phaseolus</taxon>
    </lineage>
</organism>
<evidence type="ECO:0000256" key="1">
    <source>
        <dbReference type="SAM" id="Phobius"/>
    </source>
</evidence>
<protein>
    <submittedName>
        <fullName evidence="2">Uncharacterized protein</fullName>
    </submittedName>
</protein>
<keyword evidence="1" id="KW-0472">Membrane</keyword>
<comment type="caution">
    <text evidence="2">The sequence shown here is derived from an EMBL/GenBank/DDBJ whole genome shotgun (WGS) entry which is preliminary data.</text>
</comment>
<evidence type="ECO:0000313" key="2">
    <source>
        <dbReference type="EMBL" id="KAK7381872.1"/>
    </source>
</evidence>